<feature type="compositionally biased region" description="Basic and acidic residues" evidence="1">
    <location>
        <begin position="107"/>
        <end position="125"/>
    </location>
</feature>
<feature type="region of interest" description="Disordered" evidence="1">
    <location>
        <begin position="104"/>
        <end position="125"/>
    </location>
</feature>
<reference evidence="2" key="1">
    <citation type="submission" date="2021-01" db="EMBL/GenBank/DDBJ databases">
        <authorList>
            <person name="Corre E."/>
            <person name="Pelletier E."/>
            <person name="Niang G."/>
            <person name="Scheremetjew M."/>
            <person name="Finn R."/>
            <person name="Kale V."/>
            <person name="Holt S."/>
            <person name="Cochrane G."/>
            <person name="Meng A."/>
            <person name="Brown T."/>
            <person name="Cohen L."/>
        </authorList>
    </citation>
    <scope>NUCLEOTIDE SEQUENCE</scope>
    <source>
        <strain evidence="2">CCMP622</strain>
    </source>
</reference>
<name>A0A7S2TPZ2_9EUKA</name>
<accession>A0A7S2TPZ2</accession>
<sequence>MSLNRRIVRVYRELKQSIRKKKKDFPFLKPLNRIFRNKMKNNKVQRKMVQHTEDYIVMLKSLQNYEELLKEEGWGEQRSQSDQLQNLAKYCGLEMPKPFLERQGLLKPEEKELAEPETQQEKHSS</sequence>
<organism evidence="2">
    <name type="scientific">Lotharella oceanica</name>
    <dbReference type="NCBI Taxonomy" id="641309"/>
    <lineage>
        <taxon>Eukaryota</taxon>
        <taxon>Sar</taxon>
        <taxon>Rhizaria</taxon>
        <taxon>Cercozoa</taxon>
        <taxon>Chlorarachniophyceae</taxon>
        <taxon>Lotharella</taxon>
    </lineage>
</organism>
<evidence type="ECO:0000313" key="2">
    <source>
        <dbReference type="EMBL" id="CAD9761442.1"/>
    </source>
</evidence>
<proteinExistence type="predicted"/>
<dbReference type="AlphaFoldDB" id="A0A7S2TPZ2"/>
<gene>
    <name evidence="2" type="ORF">LSP00402_LOCUS8672</name>
</gene>
<dbReference type="EMBL" id="HBHP01013856">
    <property type="protein sequence ID" value="CAD9761442.1"/>
    <property type="molecule type" value="Transcribed_RNA"/>
</dbReference>
<evidence type="ECO:0000256" key="1">
    <source>
        <dbReference type="SAM" id="MobiDB-lite"/>
    </source>
</evidence>
<protein>
    <submittedName>
        <fullName evidence="2">Uncharacterized protein</fullName>
    </submittedName>
</protein>